<dbReference type="FunFam" id="3.30.40.10:FF:000084">
    <property type="entry name" value="Zinc finger, FYVE domain-containing 9b"/>
    <property type="match status" value="1"/>
</dbReference>
<dbReference type="CTD" id="44263"/>
<evidence type="ECO:0000313" key="7">
    <source>
        <dbReference type="Proteomes" id="UP000694867"/>
    </source>
</evidence>
<dbReference type="SMART" id="SM00064">
    <property type="entry name" value="FYVE"/>
    <property type="match status" value="1"/>
</dbReference>
<evidence type="ECO:0000256" key="2">
    <source>
        <dbReference type="ARBA" id="ARBA00022771"/>
    </source>
</evidence>
<feature type="region of interest" description="Disordered" evidence="5">
    <location>
        <begin position="309"/>
        <end position="335"/>
    </location>
</feature>
<dbReference type="PROSITE" id="PS50178">
    <property type="entry name" value="ZF_FYVE"/>
    <property type="match status" value="1"/>
</dbReference>
<name>A0AAJ7SEB5_9ACAR</name>
<feature type="compositionally biased region" description="Basic and acidic residues" evidence="5">
    <location>
        <begin position="9"/>
        <end position="29"/>
    </location>
</feature>
<dbReference type="SUPFAM" id="SSF57903">
    <property type="entry name" value="FYVE/PHD zinc finger"/>
    <property type="match status" value="1"/>
</dbReference>
<dbReference type="Proteomes" id="UP000694867">
    <property type="component" value="Unplaced"/>
</dbReference>
<keyword evidence="1" id="KW-0479">Metal-binding</keyword>
<dbReference type="RefSeq" id="XP_028966343.1">
    <property type="nucleotide sequence ID" value="XM_029110510.1"/>
</dbReference>
<dbReference type="InterPro" id="IPR037145">
    <property type="entry name" value="SARA_Smad-bd_sf"/>
</dbReference>
<dbReference type="GO" id="GO:0008270">
    <property type="term" value="F:zinc ion binding"/>
    <property type="evidence" value="ECO:0007669"/>
    <property type="project" value="UniProtKB-KW"/>
</dbReference>
<dbReference type="InterPro" id="IPR017455">
    <property type="entry name" value="Znf_FYVE-rel"/>
</dbReference>
<keyword evidence="7" id="KW-1185">Reference proteome</keyword>
<evidence type="ECO:0000256" key="1">
    <source>
        <dbReference type="ARBA" id="ARBA00022723"/>
    </source>
</evidence>
<dbReference type="Gene3D" id="3.30.1360.220">
    <property type="entry name" value="Domain of unknown function (DUF3480), N-terminal subdomain"/>
    <property type="match status" value="1"/>
</dbReference>
<dbReference type="CDD" id="cd15729">
    <property type="entry name" value="FYVE_endofin"/>
    <property type="match status" value="1"/>
</dbReference>
<dbReference type="KEGG" id="goe:100904792"/>
<dbReference type="Gene3D" id="3.30.500.40">
    <property type="match status" value="1"/>
</dbReference>
<dbReference type="SMART" id="SM01422">
    <property type="entry name" value="SARA"/>
    <property type="match status" value="1"/>
</dbReference>
<evidence type="ECO:0000256" key="4">
    <source>
        <dbReference type="PROSITE-ProRule" id="PRU00091"/>
    </source>
</evidence>
<feature type="compositionally biased region" description="Low complexity" evidence="5">
    <location>
        <begin position="45"/>
        <end position="60"/>
    </location>
</feature>
<keyword evidence="2 4" id="KW-0863">Zinc-finger</keyword>
<reference evidence="8" key="1">
    <citation type="submission" date="2025-08" db="UniProtKB">
        <authorList>
            <consortium name="RefSeq"/>
        </authorList>
    </citation>
    <scope>IDENTIFICATION</scope>
</reference>
<evidence type="ECO:0000313" key="8">
    <source>
        <dbReference type="RefSeq" id="XP_028966343.1"/>
    </source>
</evidence>
<dbReference type="InterPro" id="IPR011011">
    <property type="entry name" value="Znf_FYVE_PHD"/>
</dbReference>
<dbReference type="GO" id="GO:0031901">
    <property type="term" value="C:early endosome membrane"/>
    <property type="evidence" value="ECO:0007669"/>
    <property type="project" value="TreeGrafter"/>
</dbReference>
<dbReference type="Pfam" id="PF01363">
    <property type="entry name" value="FYVE"/>
    <property type="match status" value="1"/>
</dbReference>
<feature type="compositionally biased region" description="Polar residues" evidence="5">
    <location>
        <begin position="321"/>
        <end position="335"/>
    </location>
</feature>
<dbReference type="SMART" id="SM01421">
    <property type="entry name" value="DUF3480"/>
    <property type="match status" value="1"/>
</dbReference>
<sequence>MSAVEVTEDDLHLLEDEVQNDRAPSRRSQDSGASVEPVDPHQVIESEAAENVVNNNSSDALETSDVNLDNPFDIPTGVQTQTNAARPENPCPQSQTEDAAASESSDTVAADPDVALDEAPQKTPQSDSPAPEQDAAVNSDDADQGAVGGGPEAVVAPSEEVLGKVRPMWIHDEDAPICMNCGQDFTMFRRRHHCRACGKVLCGNCCKDRARLQFMDGELARVCSYCIEILNRVERWSRPDPSNPMEYCSTVSPLAQMSSTAQLPPPTVMVPVGVLKKGGEKSNTAGNGLGGSSGCSKSVTFSDGIRPGGDLTDLDIPSTPPAQRTPQRTLKQLTTGRSKAVVARKYRKYVSVTDSLGCLPNVLLSNKFKPYDQPLTAGTLFNLLQDPTLPPVSFELTRHKVQLRVKIVTLDCCLGSRVWSFCSEGLAAFGQEEVAFILEYHADDELAVPRDVLKLYKILYENACRGAPVIQMDHLLFPGGLLGSNEHAGILFLRTSLQCTQNILKPLHENNYLVAMLIMRSEVPWAKLFPLRLLLRLGAESRYYPCPLVSQRFRKAVYFDGDQHSIMSILADFRNYQYTIQNIPGLVIHVVGKTYTIKAPRNRYDLMMKASTTNENILAIGSNFSSAADSHLVCIQGEDGSFQSQTINIASLPVKVTGASFLVFSGALKSNSGYTAKSSIVEDGILVQIGPQDMAKLKQAIHAMENYRIVCKETKINQFHDRSLTQPAAGTAEPAEEEYVELQWVENEVTRNESVISVVDGSCMAGIPSCKIFSGTDYSNDKFVVRWTELFFLASKDTELDLPDPNRLIEATARSMCVALLPHAAKLYERDLKKVALRISLDPEQFGYELGAGGEPLNGEFLAEVDSALVPIITSLDGSHQPMTIELVFYVLLK</sequence>
<dbReference type="InterPro" id="IPR013083">
    <property type="entry name" value="Znf_RING/FYVE/PHD"/>
</dbReference>
<feature type="region of interest" description="Disordered" evidence="5">
    <location>
        <begin position="1"/>
        <end position="154"/>
    </location>
</feature>
<dbReference type="InterPro" id="IPR024608">
    <property type="entry name" value="SARA-like_SBD"/>
</dbReference>
<organism evidence="7 8">
    <name type="scientific">Galendromus occidentalis</name>
    <name type="common">western predatory mite</name>
    <dbReference type="NCBI Taxonomy" id="34638"/>
    <lineage>
        <taxon>Eukaryota</taxon>
        <taxon>Metazoa</taxon>
        <taxon>Ecdysozoa</taxon>
        <taxon>Arthropoda</taxon>
        <taxon>Chelicerata</taxon>
        <taxon>Arachnida</taxon>
        <taxon>Acari</taxon>
        <taxon>Parasitiformes</taxon>
        <taxon>Mesostigmata</taxon>
        <taxon>Gamasina</taxon>
        <taxon>Phytoseioidea</taxon>
        <taxon>Phytoseiidae</taxon>
        <taxon>Typhlodrominae</taxon>
        <taxon>Galendromus</taxon>
    </lineage>
</organism>
<dbReference type="Pfam" id="PF11979">
    <property type="entry name" value="SARA_C"/>
    <property type="match status" value="1"/>
</dbReference>
<dbReference type="Pfam" id="PF11409">
    <property type="entry name" value="SARA"/>
    <property type="match status" value="1"/>
</dbReference>
<evidence type="ECO:0000256" key="5">
    <source>
        <dbReference type="SAM" id="MobiDB-lite"/>
    </source>
</evidence>
<accession>A0AAJ7SEB5</accession>
<protein>
    <submittedName>
        <fullName evidence="8">Zinc finger FYVE domain-containing protein 9</fullName>
    </submittedName>
</protein>
<keyword evidence="3" id="KW-0862">Zinc</keyword>
<dbReference type="PANTHER" id="PTHR46319:SF3">
    <property type="entry name" value="ZINC FINGER FYVE DOMAIN-CONTAINING PROTEIN"/>
    <property type="match status" value="1"/>
</dbReference>
<dbReference type="PANTHER" id="PTHR46319">
    <property type="entry name" value="ZINC FINGER FYVE DOMAIN-CONTAINING PROTEIN"/>
    <property type="match status" value="1"/>
</dbReference>
<evidence type="ECO:0000259" key="6">
    <source>
        <dbReference type="PROSITE" id="PS50178"/>
    </source>
</evidence>
<proteinExistence type="predicted"/>
<dbReference type="Gene3D" id="4.10.720.10">
    <property type="entry name" value="Smad anchor for receptor activation, Smad-binding domain"/>
    <property type="match status" value="1"/>
</dbReference>
<evidence type="ECO:0000256" key="3">
    <source>
        <dbReference type="ARBA" id="ARBA00022833"/>
    </source>
</evidence>
<dbReference type="AlphaFoldDB" id="A0AAJ7SEB5"/>
<dbReference type="InterPro" id="IPR022557">
    <property type="entry name" value="SARA-like_C"/>
</dbReference>
<feature type="compositionally biased region" description="Polar residues" evidence="5">
    <location>
        <begin position="91"/>
        <end position="107"/>
    </location>
</feature>
<feature type="domain" description="FYVE-type" evidence="6">
    <location>
        <begin position="172"/>
        <end position="231"/>
    </location>
</feature>
<dbReference type="InterPro" id="IPR000306">
    <property type="entry name" value="Znf_FYVE"/>
</dbReference>
<gene>
    <name evidence="8" type="primary">LOC100904792</name>
</gene>
<dbReference type="Gene3D" id="3.30.40.10">
    <property type="entry name" value="Zinc/RING finger domain, C3HC4 (zinc finger)"/>
    <property type="match status" value="1"/>
</dbReference>
<dbReference type="GeneID" id="100904792"/>
<dbReference type="GO" id="GO:0016197">
    <property type="term" value="P:endosomal transport"/>
    <property type="evidence" value="ECO:0007669"/>
    <property type="project" value="TreeGrafter"/>
</dbReference>